<evidence type="ECO:0000313" key="2">
    <source>
        <dbReference type="Proteomes" id="UP000315700"/>
    </source>
</evidence>
<accession>A0A517SE27</accession>
<dbReference type="AlphaFoldDB" id="A0A517SE27"/>
<gene>
    <name evidence="1" type="ORF">Pan44_24150</name>
</gene>
<dbReference type="EMBL" id="CP036271">
    <property type="protein sequence ID" value="QDT54382.1"/>
    <property type="molecule type" value="Genomic_DNA"/>
</dbReference>
<dbReference type="KEGG" id="ccos:Pan44_24150"/>
<evidence type="ECO:0000313" key="1">
    <source>
        <dbReference type="EMBL" id="QDT54382.1"/>
    </source>
</evidence>
<sequence length="68" mass="7572">MWKHLRAGLRGTEVFCLRDSAVSAGSAVAPKEDHWRPNAYFFTEPVADALAPAKLFAEDFGFSSDLIW</sequence>
<dbReference type="InParanoid" id="A0A517SE27"/>
<keyword evidence="2" id="KW-1185">Reference proteome</keyword>
<protein>
    <submittedName>
        <fullName evidence="1">Uncharacterized protein</fullName>
    </submittedName>
</protein>
<dbReference type="Proteomes" id="UP000315700">
    <property type="component" value="Chromosome"/>
</dbReference>
<name>A0A517SE27_9PLAN</name>
<organism evidence="1 2">
    <name type="scientific">Caulifigura coniformis</name>
    <dbReference type="NCBI Taxonomy" id="2527983"/>
    <lineage>
        <taxon>Bacteria</taxon>
        <taxon>Pseudomonadati</taxon>
        <taxon>Planctomycetota</taxon>
        <taxon>Planctomycetia</taxon>
        <taxon>Planctomycetales</taxon>
        <taxon>Planctomycetaceae</taxon>
        <taxon>Caulifigura</taxon>
    </lineage>
</organism>
<proteinExistence type="predicted"/>
<reference evidence="1 2" key="1">
    <citation type="submission" date="2019-02" db="EMBL/GenBank/DDBJ databases">
        <title>Deep-cultivation of Planctomycetes and their phenomic and genomic characterization uncovers novel biology.</title>
        <authorList>
            <person name="Wiegand S."/>
            <person name="Jogler M."/>
            <person name="Boedeker C."/>
            <person name="Pinto D."/>
            <person name="Vollmers J."/>
            <person name="Rivas-Marin E."/>
            <person name="Kohn T."/>
            <person name="Peeters S.H."/>
            <person name="Heuer A."/>
            <person name="Rast P."/>
            <person name="Oberbeckmann S."/>
            <person name="Bunk B."/>
            <person name="Jeske O."/>
            <person name="Meyerdierks A."/>
            <person name="Storesund J.E."/>
            <person name="Kallscheuer N."/>
            <person name="Luecker S."/>
            <person name="Lage O.M."/>
            <person name="Pohl T."/>
            <person name="Merkel B.J."/>
            <person name="Hornburger P."/>
            <person name="Mueller R.-W."/>
            <person name="Bruemmer F."/>
            <person name="Labrenz M."/>
            <person name="Spormann A.M."/>
            <person name="Op den Camp H."/>
            <person name="Overmann J."/>
            <person name="Amann R."/>
            <person name="Jetten M.S.M."/>
            <person name="Mascher T."/>
            <person name="Medema M.H."/>
            <person name="Devos D.P."/>
            <person name="Kaster A.-K."/>
            <person name="Ovreas L."/>
            <person name="Rohde M."/>
            <person name="Galperin M.Y."/>
            <person name="Jogler C."/>
        </authorList>
    </citation>
    <scope>NUCLEOTIDE SEQUENCE [LARGE SCALE GENOMIC DNA]</scope>
    <source>
        <strain evidence="1 2">Pan44</strain>
    </source>
</reference>